<sequence length="77" mass="8893">MFAEDRTLRCVVEKWFGRTSTEPVQVSRVPHIMPKRNRCIRVSLPGRAQAIAIFFFRHDDGSWSVVPPTSQPRDLPD</sequence>
<dbReference type="EMBL" id="PNYB01000008">
    <property type="protein sequence ID" value="PMS25094.1"/>
    <property type="molecule type" value="Genomic_DNA"/>
</dbReference>
<reference evidence="1 2" key="1">
    <citation type="submission" date="2018-01" db="EMBL/GenBank/DDBJ databases">
        <title>Whole genome analyses suggest that Burkholderia sensu lato contains two further novel genera in the rhizoxinica-symbiotica group Mycetohabitans gen. nov., and Trinickia gen. nov.: implications for the evolution of diazotrophy and nodulation in the Burkholderiaceae.</title>
        <authorList>
            <person name="Estrada-de los Santos P."/>
            <person name="Palmer M."/>
            <person name="Chavez-Ramirez B."/>
            <person name="Beukes C."/>
            <person name="Steenkamp E.T."/>
            <person name="Hirsch A.M."/>
            <person name="Manyaka P."/>
            <person name="Maluk M."/>
            <person name="Lafos M."/>
            <person name="Crook M."/>
            <person name="Gross E."/>
            <person name="Simon M.F."/>
            <person name="Bueno dos Reis Junior F."/>
            <person name="Poole P.S."/>
            <person name="Venter S.N."/>
            <person name="James E.K."/>
        </authorList>
    </citation>
    <scope>NUCLEOTIDE SEQUENCE [LARGE SCALE GENOMIC DNA]</scope>
    <source>
        <strain evidence="1 2">GP25-8</strain>
    </source>
</reference>
<evidence type="ECO:0000313" key="2">
    <source>
        <dbReference type="Proteomes" id="UP000235347"/>
    </source>
</evidence>
<protein>
    <submittedName>
        <fullName evidence="1">Uncharacterized protein</fullName>
    </submittedName>
</protein>
<accession>A0A2N7W6T0</accession>
<evidence type="ECO:0000313" key="1">
    <source>
        <dbReference type="EMBL" id="PMS25094.1"/>
    </source>
</evidence>
<dbReference type="Proteomes" id="UP000235347">
    <property type="component" value="Unassembled WGS sequence"/>
</dbReference>
<dbReference type="AlphaFoldDB" id="A0A2N7W6T0"/>
<name>A0A2N7W6T0_9BURK</name>
<proteinExistence type="predicted"/>
<keyword evidence="2" id="KW-1185">Reference proteome</keyword>
<comment type="caution">
    <text evidence="1">The sequence shown here is derived from an EMBL/GenBank/DDBJ whole genome shotgun (WGS) entry which is preliminary data.</text>
</comment>
<organism evidence="1 2">
    <name type="scientific">Trinickia soli</name>
    <dbReference type="NCBI Taxonomy" id="380675"/>
    <lineage>
        <taxon>Bacteria</taxon>
        <taxon>Pseudomonadati</taxon>
        <taxon>Pseudomonadota</taxon>
        <taxon>Betaproteobacteria</taxon>
        <taxon>Burkholderiales</taxon>
        <taxon>Burkholderiaceae</taxon>
        <taxon>Trinickia</taxon>
    </lineage>
</organism>
<gene>
    <name evidence="1" type="ORF">C0Z19_11890</name>
</gene>